<reference evidence="1" key="1">
    <citation type="submission" date="2014-11" db="EMBL/GenBank/DDBJ databases">
        <authorList>
            <person name="Amaro Gonzalez C."/>
        </authorList>
    </citation>
    <scope>NUCLEOTIDE SEQUENCE</scope>
</reference>
<accession>A0A0E9PUT0</accession>
<name>A0A0E9PUT0_ANGAN</name>
<proteinExistence type="predicted"/>
<organism evidence="1">
    <name type="scientific">Anguilla anguilla</name>
    <name type="common">European freshwater eel</name>
    <name type="synonym">Muraena anguilla</name>
    <dbReference type="NCBI Taxonomy" id="7936"/>
    <lineage>
        <taxon>Eukaryota</taxon>
        <taxon>Metazoa</taxon>
        <taxon>Chordata</taxon>
        <taxon>Craniata</taxon>
        <taxon>Vertebrata</taxon>
        <taxon>Euteleostomi</taxon>
        <taxon>Actinopterygii</taxon>
        <taxon>Neopterygii</taxon>
        <taxon>Teleostei</taxon>
        <taxon>Anguilliformes</taxon>
        <taxon>Anguillidae</taxon>
        <taxon>Anguilla</taxon>
    </lineage>
</organism>
<dbReference type="EMBL" id="GBXM01100944">
    <property type="protein sequence ID" value="JAH07633.1"/>
    <property type="molecule type" value="Transcribed_RNA"/>
</dbReference>
<reference evidence="1" key="2">
    <citation type="journal article" date="2015" name="Fish Shellfish Immunol.">
        <title>Early steps in the European eel (Anguilla anguilla)-Vibrio vulnificus interaction in the gills: Role of the RtxA13 toxin.</title>
        <authorList>
            <person name="Callol A."/>
            <person name="Pajuelo D."/>
            <person name="Ebbesson L."/>
            <person name="Teles M."/>
            <person name="MacKenzie S."/>
            <person name="Amaro C."/>
        </authorList>
    </citation>
    <scope>NUCLEOTIDE SEQUENCE</scope>
</reference>
<evidence type="ECO:0000313" key="1">
    <source>
        <dbReference type="EMBL" id="JAH07633.1"/>
    </source>
</evidence>
<dbReference type="AlphaFoldDB" id="A0A0E9PUT0"/>
<sequence>MERRYMYEMLTCTLNTNPSCFNPLAYMTLF</sequence>
<protein>
    <submittedName>
        <fullName evidence="1">Uncharacterized protein</fullName>
    </submittedName>
</protein>